<proteinExistence type="predicted"/>
<organism evidence="2">
    <name type="scientific">Sesamum latifolium</name>
    <dbReference type="NCBI Taxonomy" id="2727402"/>
    <lineage>
        <taxon>Eukaryota</taxon>
        <taxon>Viridiplantae</taxon>
        <taxon>Streptophyta</taxon>
        <taxon>Embryophyta</taxon>
        <taxon>Tracheophyta</taxon>
        <taxon>Spermatophyta</taxon>
        <taxon>Magnoliopsida</taxon>
        <taxon>eudicotyledons</taxon>
        <taxon>Gunneridae</taxon>
        <taxon>Pentapetalae</taxon>
        <taxon>asterids</taxon>
        <taxon>lamiids</taxon>
        <taxon>Lamiales</taxon>
        <taxon>Pedaliaceae</taxon>
        <taxon>Sesamum</taxon>
    </lineage>
</organism>
<dbReference type="PANTHER" id="PTHR31286:SF165">
    <property type="entry name" value="DUF4283 DOMAIN-CONTAINING PROTEIN"/>
    <property type="match status" value="1"/>
</dbReference>
<dbReference type="EMBL" id="JACGWN010000016">
    <property type="protein sequence ID" value="KAL0395117.1"/>
    <property type="molecule type" value="Genomic_DNA"/>
</dbReference>
<dbReference type="PANTHER" id="PTHR31286">
    <property type="entry name" value="GLYCINE-RICH CELL WALL STRUCTURAL PROTEIN 1.8-LIKE"/>
    <property type="match status" value="1"/>
</dbReference>
<sequence length="431" mass="49632">MDRGGGLGDSNLGSKIPSQFNFREFTALANRVIDVGDEDSMDALNDLHNRWKVKFEDDDRPSLKPISYHQLTSYRPPPPPIQHLAHRFSTLPTPDQEEEVLHCIVTSRLPSNWRRRRELTRWTRFLLRWRRCLGFQLNMRRWHIRWGQWIGAQVTWRIHSSNGIIQRWYGKVLDVGRLLRLHTFSDGSHTSIISMNLSALCGRESRMSLRKRTAFTSSNSKLRRSWKKSLKEAHSCFKENISYFNDGNLAWRYEGLNIVASRIGKPLYLDVITKSCTRLNFARVCVMLNISSTLPSILLLWYLRRMGVTLCKVDVEYEWVPQKCVMCMSLGHSMKACPSTKPVLKSPVAPISKNDKSAAIQCPDSGPRKVRETVKEPRKRLGMPSQLLQDDSGKGKELVLYNLFDALMLDEELNEGTSKGHKQSNPPNHDT</sequence>
<feature type="compositionally biased region" description="Basic and acidic residues" evidence="1">
    <location>
        <begin position="366"/>
        <end position="376"/>
    </location>
</feature>
<feature type="region of interest" description="Disordered" evidence="1">
    <location>
        <begin position="356"/>
        <end position="390"/>
    </location>
</feature>
<evidence type="ECO:0000256" key="1">
    <source>
        <dbReference type="SAM" id="MobiDB-lite"/>
    </source>
</evidence>
<dbReference type="InterPro" id="IPR040256">
    <property type="entry name" value="At4g02000-like"/>
</dbReference>
<name>A0AAW2SRQ1_9LAMI</name>
<reference evidence="2" key="1">
    <citation type="submission" date="2020-06" db="EMBL/GenBank/DDBJ databases">
        <authorList>
            <person name="Li T."/>
            <person name="Hu X."/>
            <person name="Zhang T."/>
            <person name="Song X."/>
            <person name="Zhang H."/>
            <person name="Dai N."/>
            <person name="Sheng W."/>
            <person name="Hou X."/>
            <person name="Wei L."/>
        </authorList>
    </citation>
    <scope>NUCLEOTIDE SEQUENCE</scope>
    <source>
        <strain evidence="2">KEN1</strain>
        <tissue evidence="2">Leaf</tissue>
    </source>
</reference>
<evidence type="ECO:0000313" key="2">
    <source>
        <dbReference type="EMBL" id="KAL0395117.1"/>
    </source>
</evidence>
<dbReference type="AlphaFoldDB" id="A0AAW2SRQ1"/>
<comment type="caution">
    <text evidence="2">The sequence shown here is derived from an EMBL/GenBank/DDBJ whole genome shotgun (WGS) entry which is preliminary data.</text>
</comment>
<protein>
    <submittedName>
        <fullName evidence="2">Uncharacterized protein</fullName>
    </submittedName>
</protein>
<reference evidence="2" key="2">
    <citation type="journal article" date="2024" name="Plant">
        <title>Genomic evolution and insights into agronomic trait innovations of Sesamum species.</title>
        <authorList>
            <person name="Miao H."/>
            <person name="Wang L."/>
            <person name="Qu L."/>
            <person name="Liu H."/>
            <person name="Sun Y."/>
            <person name="Le M."/>
            <person name="Wang Q."/>
            <person name="Wei S."/>
            <person name="Zheng Y."/>
            <person name="Lin W."/>
            <person name="Duan Y."/>
            <person name="Cao H."/>
            <person name="Xiong S."/>
            <person name="Wang X."/>
            <person name="Wei L."/>
            <person name="Li C."/>
            <person name="Ma Q."/>
            <person name="Ju M."/>
            <person name="Zhao R."/>
            <person name="Li G."/>
            <person name="Mu C."/>
            <person name="Tian Q."/>
            <person name="Mei H."/>
            <person name="Zhang T."/>
            <person name="Gao T."/>
            <person name="Zhang H."/>
        </authorList>
    </citation>
    <scope>NUCLEOTIDE SEQUENCE</scope>
    <source>
        <strain evidence="2">KEN1</strain>
    </source>
</reference>
<accession>A0AAW2SRQ1</accession>
<gene>
    <name evidence="2" type="ORF">Slati_4477900</name>
</gene>